<feature type="signal peptide" evidence="1">
    <location>
        <begin position="1"/>
        <end position="20"/>
    </location>
</feature>
<accession>A0A1G8HIF5</accession>
<evidence type="ECO:0000256" key="1">
    <source>
        <dbReference type="SAM" id="SignalP"/>
    </source>
</evidence>
<dbReference type="RefSeq" id="WP_093279464.1">
    <property type="nucleotide sequence ID" value="NZ_FNDD01000053.1"/>
</dbReference>
<proteinExistence type="predicted"/>
<dbReference type="EMBL" id="FNDD01000053">
    <property type="protein sequence ID" value="SDI06454.1"/>
    <property type="molecule type" value="Genomic_DNA"/>
</dbReference>
<protein>
    <submittedName>
        <fullName evidence="2">Uncharacterized protein</fullName>
    </submittedName>
</protein>
<sequence length="360" mass="40099">MSSSAALLAPALSFFPLAQAPDQVSIFSNVDISGYAQDNQIYPLLKGEKGSYASSEHAYTLNQAEIGVRYGGFSLSVFSRYEWYLKFSPDTMELYGASVNGEDLSLGKIYNVDLSVEHLVSDGLKLGWSHDWNGSFSTYLSLSYLQAREVMSGELSGQVQHLFNAIYTGELNLDYVYSDDVLLNRQVSEQHSHFGYSSDIGMNWQISDNWFVSLWAQDVVNAIEWRNVPRTRATANTATADVDDDGNISIHPVVTGVEDNTNYTQHLPTKYHSRINYLYGDGGLGVKSVYVDELWLVDLEWSALWSGSWVSNVSYNLQTGAIGLKAQWQHFYLGVKSDSLDYQQATQLNLTLGASVTMSL</sequence>
<evidence type="ECO:0000313" key="2">
    <source>
        <dbReference type="EMBL" id="SDI06454.1"/>
    </source>
</evidence>
<organism evidence="2 3">
    <name type="scientific">Vibrio xiamenensis</name>
    <dbReference type="NCBI Taxonomy" id="861298"/>
    <lineage>
        <taxon>Bacteria</taxon>
        <taxon>Pseudomonadati</taxon>
        <taxon>Pseudomonadota</taxon>
        <taxon>Gammaproteobacteria</taxon>
        <taxon>Vibrionales</taxon>
        <taxon>Vibrionaceae</taxon>
        <taxon>Vibrio</taxon>
    </lineage>
</organism>
<evidence type="ECO:0000313" key="3">
    <source>
        <dbReference type="Proteomes" id="UP000198854"/>
    </source>
</evidence>
<keyword evidence="1" id="KW-0732">Signal</keyword>
<dbReference type="AlphaFoldDB" id="A0A1G8HIF5"/>
<name>A0A1G8HIF5_9VIBR</name>
<dbReference type="OrthoDB" id="5734723at2"/>
<feature type="chain" id="PRO_5011638069" evidence="1">
    <location>
        <begin position="21"/>
        <end position="360"/>
    </location>
</feature>
<keyword evidence="3" id="KW-1185">Reference proteome</keyword>
<reference evidence="2 3" key="1">
    <citation type="submission" date="2016-10" db="EMBL/GenBank/DDBJ databases">
        <authorList>
            <person name="de Groot N.N."/>
        </authorList>
    </citation>
    <scope>NUCLEOTIDE SEQUENCE [LARGE SCALE GENOMIC DNA]</scope>
    <source>
        <strain evidence="2 3">CGMCC 1.10228</strain>
    </source>
</reference>
<dbReference type="Proteomes" id="UP000198854">
    <property type="component" value="Unassembled WGS sequence"/>
</dbReference>
<gene>
    <name evidence="2" type="ORF">SAMN04488136_1537</name>
</gene>